<name>A0AAD9QGR8_ACRCE</name>
<feature type="region of interest" description="Disordered" evidence="2">
    <location>
        <begin position="79"/>
        <end position="132"/>
    </location>
</feature>
<feature type="compositionally biased region" description="Polar residues" evidence="2">
    <location>
        <begin position="490"/>
        <end position="504"/>
    </location>
</feature>
<dbReference type="PANTHER" id="PTHR12048">
    <property type="entry name" value="CCAAT-BINDING FACTOR-RELATED"/>
    <property type="match status" value="1"/>
</dbReference>
<feature type="compositionally biased region" description="Basic and acidic residues" evidence="2">
    <location>
        <begin position="794"/>
        <end position="806"/>
    </location>
</feature>
<feature type="compositionally biased region" description="Acidic residues" evidence="2">
    <location>
        <begin position="476"/>
        <end position="486"/>
    </location>
</feature>
<feature type="compositionally biased region" description="Basic residues" evidence="2">
    <location>
        <begin position="106"/>
        <end position="124"/>
    </location>
</feature>
<dbReference type="AlphaFoldDB" id="A0AAD9QGR8"/>
<dbReference type="PANTHER" id="PTHR12048:SF0">
    <property type="entry name" value="CCAAT_ENHANCER-BINDING PROTEIN ZETA"/>
    <property type="match status" value="1"/>
</dbReference>
<sequence>MADKQPEKLKMKRKRSKVNSKVMNDLSLEDVVRAGGDEEDFKMLKDADTPDKSSTSDNGDLETSEVKSFIEQLGLQNMVFGDDDEGGDEEDTGMEGGTSPLPVNRVGKKNNNLKKERRGQRDKKHKFEDIRNEVPQDQLQRKKHNLPKKEVGAQQKLLIIPGGLWYDLIADEETTNNSYCSLDQSEIDQLFEEAASLVKNEVKIYDKMKGTESSSDYRWLKSVASSGTLKDKVAAMTIQVQESAIHGLRALDMLMGMAKKKGRRERTMTIGNRKLRKFDQHPLSTLHDFVHKSGNRDERDKRLILWYFEDHLKKTYKEFIGIIERETRAGAITKHPRMKLVVTKEVEKLLYRPNVAIKAQYYAICFLNQLILRKKDDEQCNKHALMLLFQVMDSRQSVSDRFYQALYAKLLDPTLTVSSKQVMFINVLYKSLKVDPSQNRVKAFVKRILQICSFQQPAFICGILFLISEEEDDEEHFVDAPSDAEDTSDKNNNTSKTDQLIGSHTNTIETRRKETDYSYKPHLRNPLYVGAEHSCAWEISQLCRHYHPFLDRFVYKNPKKKDADDTGSFMQQKRSSRLSEKPVNTAEFLEMKEEDIREDEVYFHRFFKRKAEQQKQQMKTSSKFDDEDYFANIEEEFEMDLNFASQLKESIRIKKKHDESDEEDDEDDDDGEESYDEDEEDNEQVSSKDADDYQDMMVSLSEEDETGEPTGQQDKKKKLTDHEKVPFENLGSDEFSEEDNAPSMKKKSKKGKYRTGGSSVFASADEFAHLLENSDASLGGQFDVMRGGVSDKQLQWEEKRERENWKGTRGRGKGKQKSQQRKFGHFSTRGRGNSKGRGQKRRR</sequence>
<comment type="caution">
    <text evidence="4">The sequence shown here is derived from an EMBL/GenBank/DDBJ whole genome shotgun (WGS) entry which is preliminary data.</text>
</comment>
<feature type="region of interest" description="Disordered" evidence="2">
    <location>
        <begin position="561"/>
        <end position="581"/>
    </location>
</feature>
<feature type="region of interest" description="Disordered" evidence="2">
    <location>
        <begin position="654"/>
        <end position="756"/>
    </location>
</feature>
<feature type="region of interest" description="Disordered" evidence="2">
    <location>
        <begin position="476"/>
        <end position="504"/>
    </location>
</feature>
<feature type="compositionally biased region" description="Basic and acidic residues" evidence="2">
    <location>
        <begin position="30"/>
        <end position="51"/>
    </location>
</feature>
<keyword evidence="5" id="KW-1185">Reference proteome</keyword>
<feature type="compositionally biased region" description="Acidic residues" evidence="2">
    <location>
        <begin position="660"/>
        <end position="683"/>
    </location>
</feature>
<feature type="compositionally biased region" description="Basic residues" evidence="2">
    <location>
        <begin position="832"/>
        <end position="843"/>
    </location>
</feature>
<reference evidence="4" key="2">
    <citation type="journal article" date="2023" name="Science">
        <title>Genomic signatures of disease resistance in endangered staghorn corals.</title>
        <authorList>
            <person name="Vollmer S.V."/>
            <person name="Selwyn J.D."/>
            <person name="Despard B.A."/>
            <person name="Roesel C.L."/>
        </authorList>
    </citation>
    <scope>NUCLEOTIDE SEQUENCE</scope>
    <source>
        <strain evidence="4">K2</strain>
    </source>
</reference>
<dbReference type="Pfam" id="PF03914">
    <property type="entry name" value="CBF"/>
    <property type="match status" value="1"/>
</dbReference>
<reference evidence="4" key="1">
    <citation type="journal article" date="2023" name="G3 (Bethesda)">
        <title>Whole genome assembly and annotation of the endangered Caribbean coral Acropora cervicornis.</title>
        <authorList>
            <person name="Selwyn J.D."/>
            <person name="Vollmer S.V."/>
        </authorList>
    </citation>
    <scope>NUCLEOTIDE SEQUENCE</scope>
    <source>
        <strain evidence="4">K2</strain>
    </source>
</reference>
<feature type="region of interest" description="Disordered" evidence="2">
    <location>
        <begin position="1"/>
        <end position="66"/>
    </location>
</feature>
<proteinExistence type="inferred from homology"/>
<comment type="similarity">
    <text evidence="1">Belongs to the CBF/MAK21 family.</text>
</comment>
<evidence type="ECO:0000313" key="5">
    <source>
        <dbReference type="Proteomes" id="UP001249851"/>
    </source>
</evidence>
<dbReference type="EMBL" id="JARQWQ010000034">
    <property type="protein sequence ID" value="KAK2561000.1"/>
    <property type="molecule type" value="Genomic_DNA"/>
</dbReference>
<dbReference type="InterPro" id="IPR040155">
    <property type="entry name" value="CEBPZ/Mak21-like"/>
</dbReference>
<evidence type="ECO:0000313" key="4">
    <source>
        <dbReference type="EMBL" id="KAK2561000.1"/>
    </source>
</evidence>
<accession>A0AAD9QGR8</accession>
<dbReference type="InterPro" id="IPR005612">
    <property type="entry name" value="CCAAT-binding_factor"/>
</dbReference>
<dbReference type="Proteomes" id="UP001249851">
    <property type="component" value="Unassembled WGS sequence"/>
</dbReference>
<gene>
    <name evidence="4" type="ORF">P5673_016127</name>
</gene>
<feature type="region of interest" description="Disordered" evidence="2">
    <location>
        <begin position="778"/>
        <end position="843"/>
    </location>
</feature>
<protein>
    <submittedName>
        <fullName evidence="4">CCAAT/enhancer-binding protein zeta</fullName>
    </submittedName>
</protein>
<evidence type="ECO:0000256" key="2">
    <source>
        <dbReference type="SAM" id="MobiDB-lite"/>
    </source>
</evidence>
<feature type="compositionally biased region" description="Acidic residues" evidence="2">
    <location>
        <begin position="81"/>
        <end position="93"/>
    </location>
</feature>
<feature type="compositionally biased region" description="Basic residues" evidence="2">
    <location>
        <begin position="744"/>
        <end position="753"/>
    </location>
</feature>
<feature type="compositionally biased region" description="Basic residues" evidence="2">
    <location>
        <begin position="808"/>
        <end position="824"/>
    </location>
</feature>
<feature type="domain" description="CCAAT-binding factor" evidence="3">
    <location>
        <begin position="383"/>
        <end position="549"/>
    </location>
</feature>
<dbReference type="GO" id="GO:0005634">
    <property type="term" value="C:nucleus"/>
    <property type="evidence" value="ECO:0007669"/>
    <property type="project" value="TreeGrafter"/>
</dbReference>
<organism evidence="4 5">
    <name type="scientific">Acropora cervicornis</name>
    <name type="common">Staghorn coral</name>
    <dbReference type="NCBI Taxonomy" id="6130"/>
    <lineage>
        <taxon>Eukaryota</taxon>
        <taxon>Metazoa</taxon>
        <taxon>Cnidaria</taxon>
        <taxon>Anthozoa</taxon>
        <taxon>Hexacorallia</taxon>
        <taxon>Scleractinia</taxon>
        <taxon>Astrocoeniina</taxon>
        <taxon>Acroporidae</taxon>
        <taxon>Acropora</taxon>
    </lineage>
</organism>
<evidence type="ECO:0000259" key="3">
    <source>
        <dbReference type="Pfam" id="PF03914"/>
    </source>
</evidence>
<evidence type="ECO:0000256" key="1">
    <source>
        <dbReference type="ARBA" id="ARBA00007797"/>
    </source>
</evidence>